<accession>W4VNC5</accession>
<name>W4VNC5_9BACI</name>
<dbReference type="EMBL" id="BAVS01000021">
    <property type="protein sequence ID" value="GAE94254.1"/>
    <property type="molecule type" value="Genomic_DNA"/>
</dbReference>
<comment type="caution">
    <text evidence="1">The sequence shown here is derived from an EMBL/GenBank/DDBJ whole genome shotgun (WGS) entry which is preliminary data.</text>
</comment>
<dbReference type="AlphaFoldDB" id="W4VNC5"/>
<gene>
    <name evidence="1" type="ORF">JCM21714_3394</name>
</gene>
<keyword evidence="2" id="KW-1185">Reference proteome</keyword>
<organism evidence="1 2">
    <name type="scientific">Gracilibacillus boraciitolerans JCM 21714</name>
    <dbReference type="NCBI Taxonomy" id="1298598"/>
    <lineage>
        <taxon>Bacteria</taxon>
        <taxon>Bacillati</taxon>
        <taxon>Bacillota</taxon>
        <taxon>Bacilli</taxon>
        <taxon>Bacillales</taxon>
        <taxon>Bacillaceae</taxon>
        <taxon>Gracilibacillus</taxon>
    </lineage>
</organism>
<protein>
    <submittedName>
        <fullName evidence="1">Ferredoxin-dependent glutamate synthase</fullName>
    </submittedName>
</protein>
<evidence type="ECO:0000313" key="1">
    <source>
        <dbReference type="EMBL" id="GAE94254.1"/>
    </source>
</evidence>
<sequence length="152" mass="18079">MMEQWIIIVLIALLLLITFVPGVLALRIYFHDNKQKEHSVLRNYPLLGMMRYIIEKMGPELRQYLFYNDREGRPFNRKEFEYVVKAGKYNTSMLGYGAERDFEKDGLYLVNSMFPALSEELKMDTTKKLQTHLYHIDQEKLLIEKNIAPKQK</sequence>
<dbReference type="Proteomes" id="UP000019102">
    <property type="component" value="Unassembled WGS sequence"/>
</dbReference>
<proteinExistence type="predicted"/>
<dbReference type="PANTHER" id="PTHR43819:SF1">
    <property type="entry name" value="ARCHAEAL-TYPE GLUTAMATE SYNTHASE [NADPH]"/>
    <property type="match status" value="1"/>
</dbReference>
<reference evidence="1 2" key="1">
    <citation type="journal article" date="2014" name="Genome Announc.">
        <title>Draft Genome Sequence of the Boron-Tolerant and Moderately Halotolerant Bacterium Gracilibacillus boraciitolerans JCM 21714T.</title>
        <authorList>
            <person name="Ahmed I."/>
            <person name="Oshima K."/>
            <person name="Suda W."/>
            <person name="Kitamura K."/>
            <person name="Iida T."/>
            <person name="Ohmori Y."/>
            <person name="Fujiwara T."/>
            <person name="Hattori M."/>
            <person name="Ohkuma M."/>
        </authorList>
    </citation>
    <scope>NUCLEOTIDE SEQUENCE [LARGE SCALE GENOMIC DNA]</scope>
    <source>
        <strain evidence="1 2">JCM 21714</strain>
    </source>
</reference>
<dbReference type="SUPFAM" id="SSF51395">
    <property type="entry name" value="FMN-linked oxidoreductases"/>
    <property type="match status" value="1"/>
</dbReference>
<evidence type="ECO:0000313" key="2">
    <source>
        <dbReference type="Proteomes" id="UP000019102"/>
    </source>
</evidence>
<dbReference type="eggNOG" id="COG0069">
    <property type="taxonomic scope" value="Bacteria"/>
</dbReference>
<dbReference type="PANTHER" id="PTHR43819">
    <property type="entry name" value="ARCHAEAL-TYPE GLUTAMATE SYNTHASE [NADPH]"/>
    <property type="match status" value="1"/>
</dbReference>
<dbReference type="STRING" id="1298598.JCM21714_3394"/>